<dbReference type="Proteomes" id="UP000179467">
    <property type="component" value="Unassembled WGS sequence"/>
</dbReference>
<evidence type="ECO:0000313" key="6">
    <source>
        <dbReference type="EMBL" id="OHT18169.1"/>
    </source>
</evidence>
<dbReference type="OrthoDB" id="9816431at2"/>
<dbReference type="PANTHER" id="PTHR30055">
    <property type="entry name" value="HTH-TYPE TRANSCRIPTIONAL REGULATOR RUTR"/>
    <property type="match status" value="1"/>
</dbReference>
<dbReference type="EMBL" id="MIPT01000001">
    <property type="protein sequence ID" value="OHT18169.1"/>
    <property type="molecule type" value="Genomic_DNA"/>
</dbReference>
<name>A0A1S1H7K9_9SPHN</name>
<keyword evidence="3" id="KW-0804">Transcription</keyword>
<dbReference type="InterPro" id="IPR036271">
    <property type="entry name" value="Tet_transcr_reg_TetR-rel_C_sf"/>
</dbReference>
<gene>
    <name evidence="6" type="ORF">BHE75_00138</name>
</gene>
<dbReference type="InterPro" id="IPR001647">
    <property type="entry name" value="HTH_TetR"/>
</dbReference>
<organism evidence="6 7">
    <name type="scientific">Edaphosphingomonas haloaromaticamans</name>
    <dbReference type="NCBI Taxonomy" id="653954"/>
    <lineage>
        <taxon>Bacteria</taxon>
        <taxon>Pseudomonadati</taxon>
        <taxon>Pseudomonadota</taxon>
        <taxon>Alphaproteobacteria</taxon>
        <taxon>Sphingomonadales</taxon>
        <taxon>Rhizorhabdaceae</taxon>
        <taxon>Edaphosphingomonas</taxon>
    </lineage>
</organism>
<feature type="domain" description="HTH tetR-type" evidence="5">
    <location>
        <begin position="18"/>
        <end position="78"/>
    </location>
</feature>
<evidence type="ECO:0000256" key="4">
    <source>
        <dbReference type="PROSITE-ProRule" id="PRU00335"/>
    </source>
</evidence>
<dbReference type="Gene3D" id="1.10.10.60">
    <property type="entry name" value="Homeodomain-like"/>
    <property type="match status" value="1"/>
</dbReference>
<dbReference type="SUPFAM" id="SSF48498">
    <property type="entry name" value="Tetracyclin repressor-like, C-terminal domain"/>
    <property type="match status" value="1"/>
</dbReference>
<dbReference type="AlphaFoldDB" id="A0A1S1H7K9"/>
<evidence type="ECO:0000256" key="1">
    <source>
        <dbReference type="ARBA" id="ARBA00023015"/>
    </source>
</evidence>
<dbReference type="InterPro" id="IPR039536">
    <property type="entry name" value="TetR_C_Proteobacteria"/>
</dbReference>
<dbReference type="GO" id="GO:0003700">
    <property type="term" value="F:DNA-binding transcription factor activity"/>
    <property type="evidence" value="ECO:0007669"/>
    <property type="project" value="TreeGrafter"/>
</dbReference>
<dbReference type="GO" id="GO:0000976">
    <property type="term" value="F:transcription cis-regulatory region binding"/>
    <property type="evidence" value="ECO:0007669"/>
    <property type="project" value="TreeGrafter"/>
</dbReference>
<keyword evidence="2 4" id="KW-0238">DNA-binding</keyword>
<dbReference type="InterPro" id="IPR050109">
    <property type="entry name" value="HTH-type_TetR-like_transc_reg"/>
</dbReference>
<accession>A0A1S1H7K9</accession>
<dbReference type="SUPFAM" id="SSF46689">
    <property type="entry name" value="Homeodomain-like"/>
    <property type="match status" value="1"/>
</dbReference>
<dbReference type="PRINTS" id="PR00455">
    <property type="entry name" value="HTHTETR"/>
</dbReference>
<sequence>MRATTTGSEAKGESERRERRRQAMIDAARALFVERGYDAVSLSEIVKRSGGSLATLYELFENKHGLLTAIVASEDFQTHERIDEVVARGGSPAKVLAEIAGIIVDGFSDPEKIGLVRIVMGESLRDQAFAEMMVRAAHQPAVERLASLFRTWHENGKAVIPDPIVTVHLFFGLVTHSSHMRALFGDSSVVTDLPARDRLIREATALFVNHYRIQDDEPT</sequence>
<evidence type="ECO:0000256" key="3">
    <source>
        <dbReference type="ARBA" id="ARBA00023163"/>
    </source>
</evidence>
<dbReference type="PROSITE" id="PS50977">
    <property type="entry name" value="HTH_TETR_2"/>
    <property type="match status" value="1"/>
</dbReference>
<comment type="caution">
    <text evidence="6">The sequence shown here is derived from an EMBL/GenBank/DDBJ whole genome shotgun (WGS) entry which is preliminary data.</text>
</comment>
<proteinExistence type="predicted"/>
<dbReference type="Pfam" id="PF14246">
    <property type="entry name" value="TetR_C_7"/>
    <property type="match status" value="1"/>
</dbReference>
<dbReference type="Gene3D" id="1.10.357.10">
    <property type="entry name" value="Tetracycline Repressor, domain 2"/>
    <property type="match status" value="1"/>
</dbReference>
<keyword evidence="7" id="KW-1185">Reference proteome</keyword>
<evidence type="ECO:0000259" key="5">
    <source>
        <dbReference type="PROSITE" id="PS50977"/>
    </source>
</evidence>
<dbReference type="PANTHER" id="PTHR30055:SF234">
    <property type="entry name" value="HTH-TYPE TRANSCRIPTIONAL REGULATOR BETI"/>
    <property type="match status" value="1"/>
</dbReference>
<evidence type="ECO:0000313" key="7">
    <source>
        <dbReference type="Proteomes" id="UP000179467"/>
    </source>
</evidence>
<dbReference type="RefSeq" id="WP_070931699.1">
    <property type="nucleotide sequence ID" value="NZ_MIPT01000001.1"/>
</dbReference>
<feature type="DNA-binding region" description="H-T-H motif" evidence="4">
    <location>
        <begin position="41"/>
        <end position="60"/>
    </location>
</feature>
<keyword evidence="1" id="KW-0805">Transcription regulation</keyword>
<protein>
    <submittedName>
        <fullName evidence="6">Bacterial regulatory protein, tetR family</fullName>
    </submittedName>
</protein>
<dbReference type="InterPro" id="IPR009057">
    <property type="entry name" value="Homeodomain-like_sf"/>
</dbReference>
<reference evidence="6 7" key="1">
    <citation type="submission" date="2016-09" db="EMBL/GenBank/DDBJ databases">
        <title>Metabolic pathway, cell adaptation mechanisms and a novel monoxygenase revealed through proteogenomic-transcription analysis of a Sphingomonas haloaromaticamans strain degrading the fungicide ortho-phenylphenol.</title>
        <authorList>
            <person name="Perruchon C."/>
            <person name="Papadopoulou E.S."/>
            <person name="Rousidou C."/>
            <person name="Vasileiadis S."/>
            <person name="Tanou G."/>
            <person name="Amoutzias G."/>
            <person name="Molassiotis A."/>
            <person name="Karpouzas D.G."/>
        </authorList>
    </citation>
    <scope>NUCLEOTIDE SEQUENCE [LARGE SCALE GENOMIC DNA]</scope>
    <source>
        <strain evidence="6 7">P3</strain>
    </source>
</reference>
<dbReference type="Pfam" id="PF00440">
    <property type="entry name" value="TetR_N"/>
    <property type="match status" value="1"/>
</dbReference>
<evidence type="ECO:0000256" key="2">
    <source>
        <dbReference type="ARBA" id="ARBA00023125"/>
    </source>
</evidence>